<sequence>MNVEEQRTAALLNADNFRQQCLQAVRSLRLPGGYISAGFLRNAIWDHLHGKLHMTPLNDIDVVYFDSTDTSFAAEQRAESILEEQLPNVKWQVRNQARMHLVHGHSPYRSTAEAVAHWLEVPRCVGVRINFDDKLTFLAPFGLHENWSLTVKINPLNPHPEAFISRIQNKRWREIWPQLMIQQP</sequence>
<dbReference type="Pfam" id="PF06042">
    <property type="entry name" value="NTP_transf_6"/>
    <property type="match status" value="1"/>
</dbReference>
<organism evidence="1 2">
    <name type="scientific">Alteromonas pelagimontana</name>
    <dbReference type="NCBI Taxonomy" id="1858656"/>
    <lineage>
        <taxon>Bacteria</taxon>
        <taxon>Pseudomonadati</taxon>
        <taxon>Pseudomonadota</taxon>
        <taxon>Gammaproteobacteria</taxon>
        <taxon>Alteromonadales</taxon>
        <taxon>Alteromonadaceae</taxon>
        <taxon>Alteromonas/Salinimonas group</taxon>
        <taxon>Alteromonas</taxon>
    </lineage>
</organism>
<dbReference type="Proteomes" id="UP000219285">
    <property type="component" value="Chromosome"/>
</dbReference>
<keyword evidence="2" id="KW-1185">Reference proteome</keyword>
<dbReference type="InterPro" id="IPR009267">
    <property type="entry name" value="NTP_transf_6"/>
</dbReference>
<keyword evidence="1" id="KW-0808">Transferase</keyword>
<proteinExistence type="predicted"/>
<gene>
    <name evidence="1" type="ORF">CA267_005990</name>
</gene>
<dbReference type="PANTHER" id="PTHR39166">
    <property type="entry name" value="BLL1166 PROTEIN"/>
    <property type="match status" value="1"/>
</dbReference>
<reference evidence="2" key="1">
    <citation type="submission" date="2014-12" db="EMBL/GenBank/DDBJ databases">
        <title>Complete genome sequence of a multi-drug resistant Klebsiella pneumoniae.</title>
        <authorList>
            <person name="Hua X."/>
            <person name="Chen Q."/>
            <person name="Li X."/>
            <person name="Feng Y."/>
            <person name="Ruan Z."/>
            <person name="Yu Y."/>
        </authorList>
    </citation>
    <scope>NUCLEOTIDE SEQUENCE [LARGE SCALE GENOMIC DNA]</scope>
    <source>
        <strain evidence="2">5.12</strain>
    </source>
</reference>
<evidence type="ECO:0000313" key="1">
    <source>
        <dbReference type="EMBL" id="QJR82757.1"/>
    </source>
</evidence>
<dbReference type="AlphaFoldDB" id="A0A6M4MI89"/>
<accession>A0A6M4MI89</accession>
<evidence type="ECO:0000313" key="2">
    <source>
        <dbReference type="Proteomes" id="UP000219285"/>
    </source>
</evidence>
<dbReference type="OrthoDB" id="9805247at2"/>
<dbReference type="EMBL" id="CP052766">
    <property type="protein sequence ID" value="QJR82757.1"/>
    <property type="molecule type" value="Genomic_DNA"/>
</dbReference>
<dbReference type="KEGG" id="apel:CA267_005990"/>
<reference evidence="1 2" key="2">
    <citation type="submission" date="2020-04" db="EMBL/GenBank/DDBJ databases">
        <title>Complete genome sequence of Alteromonas pelagimontana 5.12T.</title>
        <authorList>
            <person name="Sinha R.K."/>
            <person name="Krishnan K.P."/>
            <person name="Kurian J.P."/>
        </authorList>
    </citation>
    <scope>NUCLEOTIDE SEQUENCE [LARGE SCALE GENOMIC DNA]</scope>
    <source>
        <strain evidence="1 2">5.12</strain>
    </source>
</reference>
<dbReference type="GO" id="GO:0016740">
    <property type="term" value="F:transferase activity"/>
    <property type="evidence" value="ECO:0007669"/>
    <property type="project" value="UniProtKB-KW"/>
</dbReference>
<name>A0A6M4MI89_9ALTE</name>
<protein>
    <submittedName>
        <fullName evidence="1">Nucleotidyltransferase family protein</fullName>
    </submittedName>
</protein>
<dbReference type="PANTHER" id="PTHR39166:SF1">
    <property type="entry name" value="BLL1166 PROTEIN"/>
    <property type="match status" value="1"/>
</dbReference>